<protein>
    <submittedName>
        <fullName evidence="2">Uncharacterized protein</fullName>
    </submittedName>
</protein>
<proteinExistence type="predicted"/>
<feature type="compositionally biased region" description="Basic and acidic residues" evidence="1">
    <location>
        <begin position="23"/>
        <end position="37"/>
    </location>
</feature>
<evidence type="ECO:0000256" key="1">
    <source>
        <dbReference type="SAM" id="MobiDB-lite"/>
    </source>
</evidence>
<feature type="region of interest" description="Disordered" evidence="1">
    <location>
        <begin position="23"/>
        <end position="44"/>
    </location>
</feature>
<evidence type="ECO:0000313" key="2">
    <source>
        <dbReference type="EMBL" id="JAC64020.1"/>
    </source>
</evidence>
<reference evidence="2" key="1">
    <citation type="submission" date="2014-05" db="EMBL/GenBank/DDBJ databases">
        <title>The transcriptome of the halophilic microalga Tetraselmis sp. GSL018 isolated from the Great Salt Lake, Utah.</title>
        <authorList>
            <person name="Jinkerson R.E."/>
            <person name="D'Adamo S."/>
            <person name="Posewitz M.C."/>
        </authorList>
    </citation>
    <scope>NUCLEOTIDE SEQUENCE</scope>
    <source>
        <strain evidence="2">GSL018</strain>
    </source>
</reference>
<gene>
    <name evidence="2" type="ORF">TSPGSL018_19219</name>
</gene>
<feature type="non-terminal residue" evidence="2">
    <location>
        <position position="1"/>
    </location>
</feature>
<name>A0A061R001_9CHLO</name>
<dbReference type="EMBL" id="GBEZ01022837">
    <property type="protein sequence ID" value="JAC64020.1"/>
    <property type="molecule type" value="Transcribed_RNA"/>
</dbReference>
<dbReference type="AlphaFoldDB" id="A0A061R001"/>
<accession>A0A061R001</accession>
<organism evidence="2">
    <name type="scientific">Tetraselmis sp. GSL018</name>
    <dbReference type="NCBI Taxonomy" id="582737"/>
    <lineage>
        <taxon>Eukaryota</taxon>
        <taxon>Viridiplantae</taxon>
        <taxon>Chlorophyta</taxon>
        <taxon>core chlorophytes</taxon>
        <taxon>Chlorodendrophyceae</taxon>
        <taxon>Chlorodendrales</taxon>
        <taxon>Chlorodendraceae</taxon>
        <taxon>Tetraselmis</taxon>
    </lineage>
</organism>
<sequence>CGLCFPAAGRVCRQFRRGRSLERRAANGDEERAKDLHTGGAARP</sequence>